<evidence type="ECO:0000313" key="4">
    <source>
        <dbReference type="Proteomes" id="UP000697127"/>
    </source>
</evidence>
<dbReference type="PROSITE" id="PS50076">
    <property type="entry name" value="DNAJ_2"/>
    <property type="match status" value="1"/>
</dbReference>
<name>A0A9P7BHB1_9ASCO</name>
<dbReference type="PRINTS" id="PR00625">
    <property type="entry name" value="JDOMAIN"/>
</dbReference>
<keyword evidence="4" id="KW-1185">Reference proteome</keyword>
<dbReference type="OrthoDB" id="110024at2759"/>
<reference evidence="3" key="1">
    <citation type="submission" date="2020-11" db="EMBL/GenBank/DDBJ databases">
        <title>Kefir isolates.</title>
        <authorList>
            <person name="Marcisauskas S."/>
            <person name="Kim Y."/>
            <person name="Blasche S."/>
        </authorList>
    </citation>
    <scope>NUCLEOTIDE SEQUENCE</scope>
    <source>
        <strain evidence="3">Olga-1</strain>
    </source>
</reference>
<dbReference type="InterPro" id="IPR052594">
    <property type="entry name" value="J_domain-containing_protein"/>
</dbReference>
<dbReference type="InterPro" id="IPR036869">
    <property type="entry name" value="J_dom_sf"/>
</dbReference>
<sequence length="310" mass="35661">MSIEEEIEKIDPYKVLGVDEKADTKEIKRSYHKLCLKYHPDKNEGFRKEFDQVQVSYMVLSDEKKRSRYDRTGIINLKDDFEEGDEEGFNWNDYFKTQFESISKEMIEKDREEYQGSSEEEEDIRNELINSKGDLNKLFESVIHLEFTLEEEKRVFNICKKLIDQGDIEMKDIPKWERYVSKRKENIKKNEKKRIREEKEAEKVSKGDEEKDMSLVGLQALIANNASRHRDFAGTTSISVVLDVPSTAAGAAAGATSRVSLYAVEVRGEFAGLRGRVPVGVLYESAARKEDHPTTTATAKSATERNHSLI</sequence>
<evidence type="ECO:0000313" key="3">
    <source>
        <dbReference type="EMBL" id="KAG0690275.1"/>
    </source>
</evidence>
<feature type="domain" description="J" evidence="2">
    <location>
        <begin position="11"/>
        <end position="73"/>
    </location>
</feature>
<dbReference type="EMBL" id="PUHW01000038">
    <property type="protein sequence ID" value="KAG0690275.1"/>
    <property type="molecule type" value="Genomic_DNA"/>
</dbReference>
<dbReference type="SMART" id="SM00271">
    <property type="entry name" value="DnaJ"/>
    <property type="match status" value="1"/>
</dbReference>
<feature type="region of interest" description="Disordered" evidence="1">
    <location>
        <begin position="189"/>
        <end position="208"/>
    </location>
</feature>
<dbReference type="PANTHER" id="PTHR44144:SF1">
    <property type="entry name" value="DNAJ HOMOLOG SUBFAMILY C MEMBER 9"/>
    <property type="match status" value="1"/>
</dbReference>
<dbReference type="InterPro" id="IPR001623">
    <property type="entry name" value="DnaJ_domain"/>
</dbReference>
<dbReference type="CDD" id="cd06257">
    <property type="entry name" value="DnaJ"/>
    <property type="match status" value="1"/>
</dbReference>
<dbReference type="GO" id="GO:0031072">
    <property type="term" value="F:heat shock protein binding"/>
    <property type="evidence" value="ECO:0007669"/>
    <property type="project" value="TreeGrafter"/>
</dbReference>
<comment type="caution">
    <text evidence="3">The sequence shown here is derived from an EMBL/GenBank/DDBJ whole genome shotgun (WGS) entry which is preliminary data.</text>
</comment>
<dbReference type="Pfam" id="PF23302">
    <property type="entry name" value="HTH_DNAJC9"/>
    <property type="match status" value="1"/>
</dbReference>
<dbReference type="Proteomes" id="UP000697127">
    <property type="component" value="Unassembled WGS sequence"/>
</dbReference>
<dbReference type="GO" id="GO:0005634">
    <property type="term" value="C:nucleus"/>
    <property type="evidence" value="ECO:0007669"/>
    <property type="project" value="TreeGrafter"/>
</dbReference>
<dbReference type="SUPFAM" id="SSF46565">
    <property type="entry name" value="Chaperone J-domain"/>
    <property type="match status" value="1"/>
</dbReference>
<accession>A0A9P7BHB1</accession>
<dbReference type="Pfam" id="PF00226">
    <property type="entry name" value="DnaJ"/>
    <property type="match status" value="1"/>
</dbReference>
<organism evidence="3 4">
    <name type="scientific">Pichia californica</name>
    <dbReference type="NCBI Taxonomy" id="460514"/>
    <lineage>
        <taxon>Eukaryota</taxon>
        <taxon>Fungi</taxon>
        <taxon>Dikarya</taxon>
        <taxon>Ascomycota</taxon>
        <taxon>Saccharomycotina</taxon>
        <taxon>Pichiomycetes</taxon>
        <taxon>Pichiales</taxon>
        <taxon>Pichiaceae</taxon>
        <taxon>Pichia</taxon>
    </lineage>
</organism>
<dbReference type="PANTHER" id="PTHR44144">
    <property type="entry name" value="DNAJ HOMOLOG SUBFAMILY C MEMBER 9"/>
    <property type="match status" value="1"/>
</dbReference>
<protein>
    <recommendedName>
        <fullName evidence="2">J domain-containing protein</fullName>
    </recommendedName>
</protein>
<proteinExistence type="predicted"/>
<dbReference type="InterPro" id="IPR056453">
    <property type="entry name" value="HTH_DNAJC9"/>
</dbReference>
<dbReference type="AlphaFoldDB" id="A0A9P7BHB1"/>
<gene>
    <name evidence="3" type="ORF">C6P40_003389</name>
</gene>
<feature type="region of interest" description="Disordered" evidence="1">
    <location>
        <begin position="288"/>
        <end position="310"/>
    </location>
</feature>
<dbReference type="GO" id="GO:0005737">
    <property type="term" value="C:cytoplasm"/>
    <property type="evidence" value="ECO:0007669"/>
    <property type="project" value="TreeGrafter"/>
</dbReference>
<dbReference type="Gene3D" id="1.10.287.110">
    <property type="entry name" value="DnaJ domain"/>
    <property type="match status" value="1"/>
</dbReference>
<evidence type="ECO:0000256" key="1">
    <source>
        <dbReference type="SAM" id="MobiDB-lite"/>
    </source>
</evidence>
<evidence type="ECO:0000259" key="2">
    <source>
        <dbReference type="PROSITE" id="PS50076"/>
    </source>
</evidence>